<accession>A0A645JBU7</accession>
<dbReference type="AlphaFoldDB" id="A0A645JBU7"/>
<evidence type="ECO:0000313" key="1">
    <source>
        <dbReference type="EMBL" id="MPN60807.1"/>
    </source>
</evidence>
<protein>
    <submittedName>
        <fullName evidence="1">Uncharacterized protein</fullName>
    </submittedName>
</protein>
<sequence length="42" mass="5002">MHRADRLRILVVTAYERLAVVPQIRHIHDLVHQALFRAENRS</sequence>
<reference evidence="1" key="1">
    <citation type="submission" date="2019-08" db="EMBL/GenBank/DDBJ databases">
        <authorList>
            <person name="Kucharzyk K."/>
            <person name="Murdoch R.W."/>
            <person name="Higgins S."/>
            <person name="Loffler F."/>
        </authorList>
    </citation>
    <scope>NUCLEOTIDE SEQUENCE</scope>
</reference>
<dbReference type="EMBL" id="VSSQ01136537">
    <property type="protein sequence ID" value="MPN60807.1"/>
    <property type="molecule type" value="Genomic_DNA"/>
</dbReference>
<name>A0A645JBU7_9ZZZZ</name>
<proteinExistence type="predicted"/>
<gene>
    <name evidence="1" type="ORF">SDC9_208539</name>
</gene>
<comment type="caution">
    <text evidence="1">The sequence shown here is derived from an EMBL/GenBank/DDBJ whole genome shotgun (WGS) entry which is preliminary data.</text>
</comment>
<organism evidence="1">
    <name type="scientific">bioreactor metagenome</name>
    <dbReference type="NCBI Taxonomy" id="1076179"/>
    <lineage>
        <taxon>unclassified sequences</taxon>
        <taxon>metagenomes</taxon>
        <taxon>ecological metagenomes</taxon>
    </lineage>
</organism>